<evidence type="ECO:0000256" key="1">
    <source>
        <dbReference type="SAM" id="SignalP"/>
    </source>
</evidence>
<dbReference type="SUPFAM" id="SSF56935">
    <property type="entry name" value="Porins"/>
    <property type="match status" value="1"/>
</dbReference>
<dbReference type="Gene3D" id="2.40.160.10">
    <property type="entry name" value="Porin"/>
    <property type="match status" value="1"/>
</dbReference>
<feature type="chain" id="PRO_5012775816" evidence="1">
    <location>
        <begin position="24"/>
        <end position="383"/>
    </location>
</feature>
<keyword evidence="1" id="KW-0732">Signal</keyword>
<proteinExistence type="predicted"/>
<dbReference type="OrthoDB" id="6758483at2"/>
<dbReference type="InterPro" id="IPR033900">
    <property type="entry name" value="Gram_neg_porin_domain"/>
</dbReference>
<dbReference type="RefSeq" id="WP_081506738.1">
    <property type="nucleotide sequence ID" value="NZ_CP020474.1"/>
</dbReference>
<evidence type="ECO:0000259" key="2">
    <source>
        <dbReference type="Pfam" id="PF13609"/>
    </source>
</evidence>
<dbReference type="AlphaFoldDB" id="A0A1V0RLN8"/>
<name>A0A1V0RLN8_9RHOB</name>
<dbReference type="EMBL" id="CP020474">
    <property type="protein sequence ID" value="ARE82688.1"/>
    <property type="molecule type" value="Genomic_DNA"/>
</dbReference>
<reference evidence="3 4" key="1">
    <citation type="submission" date="2017-03" db="EMBL/GenBank/DDBJ databases">
        <title>Genome Sequence of Roseovarius mucosus strain SMR3 Isolated from a culture of the Diatom Skeletonema marinoi.</title>
        <authorList>
            <person name="Topel M."/>
            <person name="Pinder M."/>
            <person name="Johansson O.N."/>
            <person name="Kourtchenko O."/>
            <person name="Godhe A."/>
            <person name="Clarke A.K."/>
        </authorList>
    </citation>
    <scope>NUCLEOTIDE SEQUENCE [LARGE SCALE GENOMIC DNA]</scope>
    <source>
        <strain evidence="3 4">SMR3</strain>
    </source>
</reference>
<protein>
    <submittedName>
        <fullName evidence="3">Gram-negative porin</fullName>
    </submittedName>
</protein>
<evidence type="ECO:0000313" key="3">
    <source>
        <dbReference type="EMBL" id="ARE82688.1"/>
    </source>
</evidence>
<gene>
    <name evidence="3" type="ORF">ROSMUCSMR3_01194</name>
</gene>
<dbReference type="GO" id="GO:0016020">
    <property type="term" value="C:membrane"/>
    <property type="evidence" value="ECO:0007669"/>
    <property type="project" value="InterPro"/>
</dbReference>
<feature type="domain" description="Porin" evidence="2">
    <location>
        <begin position="11"/>
        <end position="354"/>
    </location>
</feature>
<keyword evidence="4" id="KW-1185">Reference proteome</keyword>
<evidence type="ECO:0000313" key="4">
    <source>
        <dbReference type="Proteomes" id="UP000192273"/>
    </source>
</evidence>
<sequence length="383" mass="39334">MKKQLLSTSAIALGVAMAAPASAQEWNLDWGGYYNSHVGYVTVDSNTAAQAGADFDGVDVFTNAEIHFTPSVTLDNGLTFGINVQYEALNAGGGADGIDESFLSISGDTLGRIDLGAENSAGYKMSIGAPQVSGGIGINSPSVSGFVPISIAAGGNLPFAFRDSGISSYAEVLGNNDVQRITYYTPSFNGLTLGVSYAANAAGNAVNNFGVNRNAGVTDVFDIGLAYSQSFNGVDVDFAARWGTAESNVVGTSDPEVWNIGLNVGFNGFVIGGGYGENDNGGLRAWDSEGWSLGVTYDIAGPWSVGFDTYQGEYSGIGAASGDKAEYEAYQLVGSRSLGAGVTWAVYAAYVEGSVNADVGATFGNANTTVEGTVIGTSVNLSF</sequence>
<dbReference type="Proteomes" id="UP000192273">
    <property type="component" value="Chromosome"/>
</dbReference>
<dbReference type="KEGG" id="rmm:ROSMUCSMR3_01194"/>
<accession>A0A1V0RLN8</accession>
<feature type="signal peptide" evidence="1">
    <location>
        <begin position="1"/>
        <end position="23"/>
    </location>
</feature>
<dbReference type="Pfam" id="PF13609">
    <property type="entry name" value="Porin_4"/>
    <property type="match status" value="1"/>
</dbReference>
<dbReference type="InterPro" id="IPR023614">
    <property type="entry name" value="Porin_dom_sf"/>
</dbReference>
<organism evidence="3 4">
    <name type="scientific">Roseovarius mucosus</name>
    <dbReference type="NCBI Taxonomy" id="215743"/>
    <lineage>
        <taxon>Bacteria</taxon>
        <taxon>Pseudomonadati</taxon>
        <taxon>Pseudomonadota</taxon>
        <taxon>Alphaproteobacteria</taxon>
        <taxon>Rhodobacterales</taxon>
        <taxon>Roseobacteraceae</taxon>
        <taxon>Roseovarius</taxon>
    </lineage>
</organism>
<dbReference type="GO" id="GO:0015288">
    <property type="term" value="F:porin activity"/>
    <property type="evidence" value="ECO:0007669"/>
    <property type="project" value="InterPro"/>
</dbReference>